<organism evidence="10 11">
    <name type="scientific">Tricholaema leucomelas</name>
    <name type="common">pied barbet</name>
    <dbReference type="NCBI Taxonomy" id="240729"/>
    <lineage>
        <taxon>Eukaryota</taxon>
        <taxon>Metazoa</taxon>
        <taxon>Chordata</taxon>
        <taxon>Craniata</taxon>
        <taxon>Vertebrata</taxon>
        <taxon>Euteleostomi</taxon>
        <taxon>Archelosauria</taxon>
        <taxon>Archosauria</taxon>
        <taxon>Dinosauria</taxon>
        <taxon>Saurischia</taxon>
        <taxon>Theropoda</taxon>
        <taxon>Coelurosauria</taxon>
        <taxon>Aves</taxon>
        <taxon>Neognathae</taxon>
        <taxon>Neoaves</taxon>
        <taxon>Telluraves</taxon>
        <taxon>Coraciimorphae</taxon>
        <taxon>Piciformes</taxon>
        <taxon>Lybiidae</taxon>
        <taxon>Tricholaema lacrymosa</taxon>
    </lineage>
</organism>
<evidence type="ECO:0000256" key="7">
    <source>
        <dbReference type="SAM" id="MobiDB-lite"/>
    </source>
</evidence>
<keyword evidence="4" id="KW-0106">Calcium</keyword>
<evidence type="ECO:0000313" key="11">
    <source>
        <dbReference type="Proteomes" id="UP000627253"/>
    </source>
</evidence>
<reference evidence="10" key="1">
    <citation type="submission" date="2020-02" db="EMBL/GenBank/DDBJ databases">
        <title>Bird 10,000 Genomes (B10K) Project - Family phase.</title>
        <authorList>
            <person name="Zhang G."/>
        </authorList>
    </citation>
    <scope>NUCLEOTIDE SEQUENCE</scope>
    <source>
        <strain evidence="10">B10K-DU-002-37</strain>
        <tissue evidence="10">Muscle</tissue>
    </source>
</reference>
<evidence type="ECO:0000313" key="10">
    <source>
        <dbReference type="EMBL" id="NXX50047.1"/>
    </source>
</evidence>
<dbReference type="GO" id="GO:0005886">
    <property type="term" value="C:plasma membrane"/>
    <property type="evidence" value="ECO:0007669"/>
    <property type="project" value="TreeGrafter"/>
</dbReference>
<evidence type="ECO:0000256" key="4">
    <source>
        <dbReference type="ARBA" id="ARBA00022837"/>
    </source>
</evidence>
<dbReference type="InterPro" id="IPR011992">
    <property type="entry name" value="EF-hand-dom_pair"/>
</dbReference>
<feature type="non-terminal residue" evidence="10">
    <location>
        <position position="1"/>
    </location>
</feature>
<evidence type="ECO:0000256" key="3">
    <source>
        <dbReference type="ARBA" id="ARBA00022737"/>
    </source>
</evidence>
<gene>
    <name evidence="10" type="primary">Reps2</name>
    <name evidence="10" type="ORF">TRILEU_R08814</name>
</gene>
<protein>
    <submittedName>
        <fullName evidence="10">REPS2 protein</fullName>
    </submittedName>
</protein>
<feature type="compositionally biased region" description="Pro residues" evidence="7">
    <location>
        <begin position="293"/>
        <end position="304"/>
    </location>
</feature>
<dbReference type="InterPro" id="IPR018247">
    <property type="entry name" value="EF_Hand_1_Ca_BS"/>
</dbReference>
<evidence type="ECO:0000256" key="1">
    <source>
        <dbReference type="ARBA" id="ARBA00022553"/>
    </source>
</evidence>
<dbReference type="PANTHER" id="PTHR11216">
    <property type="entry name" value="EH DOMAIN"/>
    <property type="match status" value="1"/>
</dbReference>
<dbReference type="EMBL" id="WAAF01018552">
    <property type="protein sequence ID" value="NXX50047.1"/>
    <property type="molecule type" value="Genomic_DNA"/>
</dbReference>
<dbReference type="Proteomes" id="UP000627253">
    <property type="component" value="Unassembled WGS sequence"/>
</dbReference>
<proteinExistence type="predicted"/>
<keyword evidence="11" id="KW-1185">Reference proteome</keyword>
<feature type="coiled-coil region" evidence="6">
    <location>
        <begin position="394"/>
        <end position="432"/>
    </location>
</feature>
<feature type="region of interest" description="Disordered" evidence="7">
    <location>
        <begin position="222"/>
        <end position="273"/>
    </location>
</feature>
<feature type="region of interest" description="Disordered" evidence="7">
    <location>
        <begin position="1"/>
        <end position="21"/>
    </location>
</feature>
<name>A0A852JDR9_9PICI</name>
<dbReference type="GO" id="GO:0005509">
    <property type="term" value="F:calcium ion binding"/>
    <property type="evidence" value="ECO:0007669"/>
    <property type="project" value="InterPro"/>
</dbReference>
<evidence type="ECO:0000259" key="8">
    <source>
        <dbReference type="PROSITE" id="PS50031"/>
    </source>
</evidence>
<keyword evidence="5 6" id="KW-0175">Coiled coil</keyword>
<keyword evidence="2" id="KW-0479">Metal-binding</keyword>
<dbReference type="InterPro" id="IPR000261">
    <property type="entry name" value="EH_dom"/>
</dbReference>
<sequence length="442" mass="48932">APYEVRHSAHQQDGPAAGSYGAKPALACSALNRSLSVEREKQDSSSHYSDDPWRITEEQRDYYINQFRSLQPDLSSFISGSVAKNFFTKSKLPIPELSHIWELSDVDCDGALTLPEFCAAFHLVVARKNGYQLPEALPETLLPDYLQAASLKPIHDCTLFDSYPEAVPGSQQSRECSRTETSAEEGPEKPALTQDGKKDDKQALKASAALRTIPKEFQHLTMKTAAQEPNPNVLRARPRSRSYSSTSIEDAMKKGEEPPTPPPRPQRSHSRASSLDLNKVFQQNSQAVRSAWLPPPPPALPPRPSVAQAEQPSELELHPQLSRAPAQAEENSPAKKEVVLAQPPSKPARRKLRTEAQGLETPEMSPTISVTSALPAAKTHLPVQKQPSRQKRAIQTAIRKNKEANAVLARLNSELQQQLKEVHKERIALETQLEQLRPVTVL</sequence>
<dbReference type="GO" id="GO:0005737">
    <property type="term" value="C:cytoplasm"/>
    <property type="evidence" value="ECO:0007669"/>
    <property type="project" value="TreeGrafter"/>
</dbReference>
<dbReference type="AlphaFoldDB" id="A0A852JDR9"/>
<dbReference type="PROSITE" id="PS00018">
    <property type="entry name" value="EF_HAND_1"/>
    <property type="match status" value="1"/>
</dbReference>
<dbReference type="PANTHER" id="PTHR11216:SF64">
    <property type="entry name" value="RALBP1-ASSOCIATED EPS DOMAIN-CONTAINING PROTEIN 2"/>
    <property type="match status" value="1"/>
</dbReference>
<accession>A0A852JDR9</accession>
<feature type="region of interest" description="Disordered" evidence="7">
    <location>
        <begin position="290"/>
        <end position="366"/>
    </location>
</feature>
<comment type="caution">
    <text evidence="10">The sequence shown here is derived from an EMBL/GenBank/DDBJ whole genome shotgun (WGS) entry which is preliminary data.</text>
</comment>
<feature type="domain" description="EH" evidence="8">
    <location>
        <begin position="59"/>
        <end position="143"/>
    </location>
</feature>
<dbReference type="GO" id="GO:0016197">
    <property type="term" value="P:endosomal transport"/>
    <property type="evidence" value="ECO:0007669"/>
    <property type="project" value="TreeGrafter"/>
</dbReference>
<keyword evidence="3" id="KW-0677">Repeat</keyword>
<feature type="non-terminal residue" evidence="10">
    <location>
        <position position="442"/>
    </location>
</feature>
<dbReference type="FunFam" id="1.10.238.10:FF:000039">
    <property type="entry name" value="RalBP1-associated Eps domain-containing protein 2 isoform 1"/>
    <property type="match status" value="1"/>
</dbReference>
<dbReference type="InterPro" id="IPR002048">
    <property type="entry name" value="EF_hand_dom"/>
</dbReference>
<evidence type="ECO:0000259" key="9">
    <source>
        <dbReference type="PROSITE" id="PS50222"/>
    </source>
</evidence>
<evidence type="ECO:0000256" key="2">
    <source>
        <dbReference type="ARBA" id="ARBA00022723"/>
    </source>
</evidence>
<dbReference type="SUPFAM" id="SSF47473">
    <property type="entry name" value="EF-hand"/>
    <property type="match status" value="1"/>
</dbReference>
<dbReference type="SMART" id="SM00027">
    <property type="entry name" value="EH"/>
    <property type="match status" value="1"/>
</dbReference>
<feature type="domain" description="EF-hand" evidence="9">
    <location>
        <begin position="92"/>
        <end position="127"/>
    </location>
</feature>
<dbReference type="PROSITE" id="PS50222">
    <property type="entry name" value="EF_HAND_2"/>
    <property type="match status" value="1"/>
</dbReference>
<dbReference type="GO" id="GO:0006897">
    <property type="term" value="P:endocytosis"/>
    <property type="evidence" value="ECO:0007669"/>
    <property type="project" value="TreeGrafter"/>
</dbReference>
<dbReference type="CDD" id="cd00052">
    <property type="entry name" value="EH"/>
    <property type="match status" value="1"/>
</dbReference>
<dbReference type="Pfam" id="PF12763">
    <property type="entry name" value="EH"/>
    <property type="match status" value="1"/>
</dbReference>
<dbReference type="Gene3D" id="1.10.238.10">
    <property type="entry name" value="EF-hand"/>
    <property type="match status" value="1"/>
</dbReference>
<feature type="region of interest" description="Disordered" evidence="7">
    <location>
        <begin position="165"/>
        <end position="203"/>
    </location>
</feature>
<evidence type="ECO:0000256" key="6">
    <source>
        <dbReference type="SAM" id="Coils"/>
    </source>
</evidence>
<evidence type="ECO:0000256" key="5">
    <source>
        <dbReference type="ARBA" id="ARBA00023054"/>
    </source>
</evidence>
<keyword evidence="1" id="KW-0597">Phosphoprotein</keyword>
<dbReference type="OrthoDB" id="10045710at2759"/>
<dbReference type="PROSITE" id="PS50031">
    <property type="entry name" value="EH"/>
    <property type="match status" value="1"/>
</dbReference>